<protein>
    <submittedName>
        <fullName evidence="2">Glycosyltransferase</fullName>
    </submittedName>
</protein>
<keyword evidence="3" id="KW-1185">Reference proteome</keyword>
<dbReference type="InterPro" id="IPR002213">
    <property type="entry name" value="UDP_glucos_trans"/>
</dbReference>
<dbReference type="PANTHER" id="PTHR48050:SF13">
    <property type="entry name" value="STEROL 3-BETA-GLUCOSYLTRANSFERASE UGT80A2"/>
    <property type="match status" value="1"/>
</dbReference>
<sequence length="455" mass="48144">MTLLLISPDYASHLLPLATLGTAWAEAGERVVVATGPATDAIVRRFGFEREDLRLGRGSNPGVIRAEDQPRGEDQALRGFFEATRLGAVPTLAFQAAARGDDLLWEPLRVAREVQELVDRVRPDQVIVDHLAFSARLGLTGAQVPHADVVLGHPSALTVGDEVYGYPPAWPNRLQPSPRALDALRRQCEGVRDAFTEQWNTVLATLDPGADASHDAFAETGDVLLLNYPEDLHAPERTALLPRHAFLGSTVRSETPDREVDAWLARDDAPIVYVSLGTFLSVRSDVLARVAEALRGLEVRVALAAGSTSPDEMGPIPPSWLVRGELPQVTVLGRAALAVSHGGNNSVTEAMAAGVPLLLLPLSTDQFTGAAAIEAAGLGTALDPNAATPAQLQTAVEHLLALAPDASARLSQLSLDLTRNPGPRRARVALAGQDDTAGGSRAGLLEAGGADHGRR</sequence>
<evidence type="ECO:0000313" key="2">
    <source>
        <dbReference type="EMBL" id="TPG17794.1"/>
    </source>
</evidence>
<dbReference type="GO" id="GO:0017000">
    <property type="term" value="P:antibiotic biosynthetic process"/>
    <property type="evidence" value="ECO:0007669"/>
    <property type="project" value="UniProtKB-ARBA"/>
</dbReference>
<dbReference type="PANTHER" id="PTHR48050">
    <property type="entry name" value="STEROL 3-BETA-GLUCOSYLTRANSFERASE"/>
    <property type="match status" value="1"/>
</dbReference>
<evidence type="ECO:0000256" key="1">
    <source>
        <dbReference type="SAM" id="MobiDB-lite"/>
    </source>
</evidence>
<keyword evidence="2" id="KW-0808">Transferase</keyword>
<dbReference type="RefSeq" id="WP_140737557.1">
    <property type="nucleotide sequence ID" value="NZ_RCZM01000002.1"/>
</dbReference>
<proteinExistence type="predicted"/>
<gene>
    <name evidence="2" type="ORF">EAH86_04955</name>
</gene>
<reference evidence="2 3" key="1">
    <citation type="journal article" date="2019" name="Environ. Microbiol.">
        <title>Species interactions and distinct microbial communities in high Arctic permafrost affected cryosols are associated with the CH4 and CO2 gas fluxes.</title>
        <authorList>
            <person name="Altshuler I."/>
            <person name="Hamel J."/>
            <person name="Turney S."/>
            <person name="Magnuson E."/>
            <person name="Levesque R."/>
            <person name="Greer C."/>
            <person name="Whyte L.G."/>
        </authorList>
    </citation>
    <scope>NUCLEOTIDE SEQUENCE [LARGE SCALE GENOMIC DNA]</scope>
    <source>
        <strain evidence="2 3">S9.3A</strain>
    </source>
</reference>
<name>A0A502CYP3_9MICO</name>
<dbReference type="Gene3D" id="3.40.50.2000">
    <property type="entry name" value="Glycogen Phosphorylase B"/>
    <property type="match status" value="2"/>
</dbReference>
<dbReference type="OrthoDB" id="764352at2"/>
<dbReference type="Pfam" id="PF00201">
    <property type="entry name" value="UDPGT"/>
    <property type="match status" value="1"/>
</dbReference>
<comment type="caution">
    <text evidence="2">The sequence shown here is derived from an EMBL/GenBank/DDBJ whole genome shotgun (WGS) entry which is preliminary data.</text>
</comment>
<dbReference type="EMBL" id="RCZM01000002">
    <property type="protein sequence ID" value="TPG17794.1"/>
    <property type="molecule type" value="Genomic_DNA"/>
</dbReference>
<dbReference type="CDD" id="cd03784">
    <property type="entry name" value="GT1_Gtf-like"/>
    <property type="match status" value="1"/>
</dbReference>
<organism evidence="2 3">
    <name type="scientific">Pedococcus bigeumensis</name>
    <dbReference type="NCBI Taxonomy" id="433644"/>
    <lineage>
        <taxon>Bacteria</taxon>
        <taxon>Bacillati</taxon>
        <taxon>Actinomycetota</taxon>
        <taxon>Actinomycetes</taxon>
        <taxon>Micrococcales</taxon>
        <taxon>Intrasporangiaceae</taxon>
        <taxon>Pedococcus</taxon>
    </lineage>
</organism>
<feature type="region of interest" description="Disordered" evidence="1">
    <location>
        <begin position="431"/>
        <end position="455"/>
    </location>
</feature>
<dbReference type="AlphaFoldDB" id="A0A502CYP3"/>
<dbReference type="InterPro" id="IPR050426">
    <property type="entry name" value="Glycosyltransferase_28"/>
</dbReference>
<dbReference type="GO" id="GO:0008194">
    <property type="term" value="F:UDP-glycosyltransferase activity"/>
    <property type="evidence" value="ECO:0007669"/>
    <property type="project" value="InterPro"/>
</dbReference>
<accession>A0A502CYP3</accession>
<dbReference type="SUPFAM" id="SSF53756">
    <property type="entry name" value="UDP-Glycosyltransferase/glycogen phosphorylase"/>
    <property type="match status" value="1"/>
</dbReference>
<dbReference type="Proteomes" id="UP000317722">
    <property type="component" value="Unassembled WGS sequence"/>
</dbReference>
<evidence type="ECO:0000313" key="3">
    <source>
        <dbReference type="Proteomes" id="UP000317722"/>
    </source>
</evidence>